<reference evidence="13 14" key="1">
    <citation type="submission" date="2017-07" db="EMBL/GenBank/DDBJ databases">
        <title>Phylogenetic study on the rhizospheric bacterium Ochrobactrum sp. A44.</title>
        <authorList>
            <person name="Krzyzanowska D.M."/>
            <person name="Ossowicki A."/>
            <person name="Rajewska M."/>
            <person name="Maciag T."/>
            <person name="Kaczynski Z."/>
            <person name="Czerwicka M."/>
            <person name="Jafra S."/>
        </authorList>
    </citation>
    <scope>NUCLEOTIDE SEQUENCE [LARGE SCALE GENOMIC DNA]</scope>
    <source>
        <strain evidence="13 14">CCUG 30717</strain>
    </source>
</reference>
<accession>A0A256GU47</accession>
<organism evidence="13 14">
    <name type="scientific">Brucella pseudogrignonensis</name>
    <dbReference type="NCBI Taxonomy" id="419475"/>
    <lineage>
        <taxon>Bacteria</taxon>
        <taxon>Pseudomonadati</taxon>
        <taxon>Pseudomonadota</taxon>
        <taxon>Alphaproteobacteria</taxon>
        <taxon>Hyphomicrobiales</taxon>
        <taxon>Brucellaceae</taxon>
        <taxon>Brucella/Ochrobactrum group</taxon>
        <taxon>Brucella</taxon>
    </lineage>
</organism>
<evidence type="ECO:0000256" key="4">
    <source>
        <dbReference type="ARBA" id="ARBA00022475"/>
    </source>
</evidence>
<dbReference type="STRING" id="419475.A8A54_07135"/>
<evidence type="ECO:0000256" key="10">
    <source>
        <dbReference type="ARBA" id="ARBA00023136"/>
    </source>
</evidence>
<dbReference type="Proteomes" id="UP000216188">
    <property type="component" value="Unassembled WGS sequence"/>
</dbReference>
<keyword evidence="6" id="KW-0732">Signal</keyword>
<keyword evidence="5 12" id="KW-0812">Transmembrane</keyword>
<protein>
    <recommendedName>
        <fullName evidence="3">Lectin-like protein BA14k</fullName>
    </recommendedName>
</protein>
<evidence type="ECO:0000256" key="1">
    <source>
        <dbReference type="ARBA" id="ARBA00004162"/>
    </source>
</evidence>
<dbReference type="GO" id="GO:0005886">
    <property type="term" value="C:plasma membrane"/>
    <property type="evidence" value="ECO:0007669"/>
    <property type="project" value="UniProtKB-SubCell"/>
</dbReference>
<evidence type="ECO:0000313" key="14">
    <source>
        <dbReference type="Proteomes" id="UP000216188"/>
    </source>
</evidence>
<evidence type="ECO:0000313" key="13">
    <source>
        <dbReference type="EMBL" id="OYR30071.1"/>
    </source>
</evidence>
<evidence type="ECO:0000256" key="2">
    <source>
        <dbReference type="ARBA" id="ARBA00010270"/>
    </source>
</evidence>
<evidence type="ECO:0000256" key="7">
    <source>
        <dbReference type="ARBA" id="ARBA00022734"/>
    </source>
</evidence>
<evidence type="ECO:0000256" key="9">
    <source>
        <dbReference type="ARBA" id="ARBA00023026"/>
    </source>
</evidence>
<keyword evidence="8 12" id="KW-1133">Transmembrane helix</keyword>
<comment type="similarity">
    <text evidence="2">Belongs to the BA14k family.</text>
</comment>
<comment type="caution">
    <text evidence="13">The sequence shown here is derived from an EMBL/GenBank/DDBJ whole genome shotgun (WGS) entry which is preliminary data.</text>
</comment>
<sequence length="177" mass="19398">MIDAMCRPARSIAEIAVVLLKERTMNKLLKTAILAVASIAAVSAPLAAASADSWGRRGWDRGDWNRGGWDRPYHRHRDRTGDAVAAGVIGLAAGALLGSALSQPQPTYVQPAPVYAPPPPPPAYYPAPPARSVQYRVGYEPWSRGWYQYCSDRYRSFNANTGTYRGYDGRDHFCSAN</sequence>
<feature type="transmembrane region" description="Helical" evidence="12">
    <location>
        <begin position="31"/>
        <end position="51"/>
    </location>
</feature>
<dbReference type="InterPro" id="IPR012413">
    <property type="entry name" value="BA14K"/>
</dbReference>
<evidence type="ECO:0000256" key="11">
    <source>
        <dbReference type="ARBA" id="ARBA00025321"/>
    </source>
</evidence>
<keyword evidence="9" id="KW-0843">Virulence</keyword>
<name>A0A256GU47_9HYPH</name>
<keyword evidence="14" id="KW-1185">Reference proteome</keyword>
<comment type="subcellular location">
    <subcellularLocation>
        <location evidence="1">Cell membrane</location>
        <topology evidence="1">Single-pass membrane protein</topology>
    </subcellularLocation>
</comment>
<keyword evidence="4" id="KW-1003">Cell membrane</keyword>
<keyword evidence="10 12" id="KW-0472">Membrane</keyword>
<comment type="function">
    <text evidence="11">Has immunoglobulin-binding and hemagglutination properties, and can bind to mannose. Essential for virulence. May be involved in LPS biosynthesis or polysaccharide transport.</text>
</comment>
<dbReference type="EMBL" id="NNRM01000006">
    <property type="protein sequence ID" value="OYR30071.1"/>
    <property type="molecule type" value="Genomic_DNA"/>
</dbReference>
<evidence type="ECO:0000256" key="6">
    <source>
        <dbReference type="ARBA" id="ARBA00022729"/>
    </source>
</evidence>
<evidence type="ECO:0000256" key="3">
    <source>
        <dbReference type="ARBA" id="ARBA00020552"/>
    </source>
</evidence>
<evidence type="ECO:0000256" key="8">
    <source>
        <dbReference type="ARBA" id="ARBA00022989"/>
    </source>
</evidence>
<dbReference type="Pfam" id="PF07886">
    <property type="entry name" value="BA14K"/>
    <property type="match status" value="1"/>
</dbReference>
<evidence type="ECO:0000256" key="12">
    <source>
        <dbReference type="SAM" id="Phobius"/>
    </source>
</evidence>
<evidence type="ECO:0000256" key="5">
    <source>
        <dbReference type="ARBA" id="ARBA00022692"/>
    </source>
</evidence>
<feature type="transmembrane region" description="Helical" evidence="12">
    <location>
        <begin position="83"/>
        <end position="101"/>
    </location>
</feature>
<proteinExistence type="inferred from homology"/>
<dbReference type="AlphaFoldDB" id="A0A256GU47"/>
<keyword evidence="7" id="KW-0430">Lectin</keyword>
<dbReference type="GO" id="GO:0030246">
    <property type="term" value="F:carbohydrate binding"/>
    <property type="evidence" value="ECO:0007669"/>
    <property type="project" value="UniProtKB-KW"/>
</dbReference>
<gene>
    <name evidence="13" type="ORF">CEV34_0553</name>
</gene>